<keyword evidence="12" id="KW-1185">Reference proteome</keyword>
<dbReference type="InterPro" id="IPR023865">
    <property type="entry name" value="Aliphatic_acid_kinase_CS"/>
</dbReference>
<dbReference type="CDD" id="cd24011">
    <property type="entry name" value="ASKHA_NBD_BK"/>
    <property type="match status" value="1"/>
</dbReference>
<organism evidence="11 12">
    <name type="scientific">Youngiibacter multivorans</name>
    <dbReference type="NCBI Taxonomy" id="937251"/>
    <lineage>
        <taxon>Bacteria</taxon>
        <taxon>Bacillati</taxon>
        <taxon>Bacillota</taxon>
        <taxon>Clostridia</taxon>
        <taxon>Eubacteriales</taxon>
        <taxon>Clostridiaceae</taxon>
        <taxon>Youngiibacter</taxon>
    </lineage>
</organism>
<dbReference type="Gene3D" id="3.30.420.40">
    <property type="match status" value="2"/>
</dbReference>
<evidence type="ECO:0000256" key="3">
    <source>
        <dbReference type="ARBA" id="ARBA00022490"/>
    </source>
</evidence>
<dbReference type="PROSITE" id="PS01076">
    <property type="entry name" value="ACETATE_KINASE_2"/>
    <property type="match status" value="1"/>
</dbReference>
<evidence type="ECO:0000256" key="6">
    <source>
        <dbReference type="ARBA" id="ARBA00022777"/>
    </source>
</evidence>
<keyword evidence="7 9" id="KW-0067">ATP-binding</keyword>
<comment type="caution">
    <text evidence="11">The sequence shown here is derived from an EMBL/GenBank/DDBJ whole genome shotgun (WGS) entry which is preliminary data.</text>
</comment>
<keyword evidence="4 9" id="KW-0808">Transferase</keyword>
<evidence type="ECO:0000256" key="9">
    <source>
        <dbReference type="HAMAP-Rule" id="MF_00542"/>
    </source>
</evidence>
<dbReference type="EMBL" id="JAGGKC010000004">
    <property type="protein sequence ID" value="MBP1918269.1"/>
    <property type="molecule type" value="Genomic_DNA"/>
</dbReference>
<reference evidence="11 12" key="1">
    <citation type="submission" date="2021-03" db="EMBL/GenBank/DDBJ databases">
        <title>Genomic Encyclopedia of Type Strains, Phase IV (KMG-IV): sequencing the most valuable type-strain genomes for metagenomic binning, comparative biology and taxonomic classification.</title>
        <authorList>
            <person name="Goeker M."/>
        </authorList>
    </citation>
    <scope>NUCLEOTIDE SEQUENCE [LARGE SCALE GENOMIC DNA]</scope>
    <source>
        <strain evidence="11 12">DSM 6139</strain>
    </source>
</reference>
<dbReference type="Proteomes" id="UP001519271">
    <property type="component" value="Unassembled WGS sequence"/>
</dbReference>
<dbReference type="NCBIfam" id="TIGR02707">
    <property type="entry name" value="butyr_kinase"/>
    <property type="match status" value="1"/>
</dbReference>
<evidence type="ECO:0000256" key="2">
    <source>
        <dbReference type="ARBA" id="ARBA00008748"/>
    </source>
</evidence>
<dbReference type="PROSITE" id="PS01075">
    <property type="entry name" value="ACETATE_KINASE_1"/>
    <property type="match status" value="1"/>
</dbReference>
<evidence type="ECO:0000256" key="5">
    <source>
        <dbReference type="ARBA" id="ARBA00022741"/>
    </source>
</evidence>
<sequence length="359" mass="39187">MKNGNLILIVNLGSTSTKIAIYRDTECIGQETIRHESDNQFHTFSDIWDQYSFRRKIIEDYVTTNGYSLSDLSLIVSRGAPVKAMVSGTYRINEAMVQDAKSRKYGNHPCGVGCTIAYDLARELDIPALTVDAPCIDELIPEARYTGWKDVYRKSFYQALNQKSVGRKLASKLGKEYSEMNAIIIHMGGGMSIAAHHKGKVEDVNNGLDGDGPMAPERAGTLPVGEVLKAAFSGEYTYPQLYGMVNGKGGLYAILGTKDGREVEGMIAGGDSLAKEVYDAMIYQIAKSIGSAAVTLRGEVDAIAFTGGLAYSSYIVSGISKWCEFIAPIHLFPGENEIESLLEGALYGMNGQWPIHEYV</sequence>
<dbReference type="GO" id="GO:0047761">
    <property type="term" value="F:butyrate kinase activity"/>
    <property type="evidence" value="ECO:0007669"/>
    <property type="project" value="UniProtKB-EC"/>
</dbReference>
<dbReference type="PANTHER" id="PTHR21060:SF3">
    <property type="entry name" value="BUTYRATE KINASE 2-RELATED"/>
    <property type="match status" value="1"/>
</dbReference>
<dbReference type="Pfam" id="PF00871">
    <property type="entry name" value="Acetate_kinase"/>
    <property type="match status" value="1"/>
</dbReference>
<dbReference type="EC" id="2.7.2.7" evidence="9"/>
<dbReference type="PRINTS" id="PR00471">
    <property type="entry name" value="ACETATEKNASE"/>
</dbReference>
<protein>
    <recommendedName>
        <fullName evidence="9">Probable butyrate kinase</fullName>
        <shortName evidence="9">BK</shortName>
        <ecNumber evidence="9">2.7.2.7</ecNumber>
    </recommendedName>
    <alternativeName>
        <fullName evidence="9">Branched-chain carboxylic acid kinase</fullName>
    </alternativeName>
</protein>
<dbReference type="NCBIfam" id="NF002834">
    <property type="entry name" value="PRK03011.1-5"/>
    <property type="match status" value="1"/>
</dbReference>
<accession>A0ABS4G144</accession>
<proteinExistence type="inferred from homology"/>
<dbReference type="InterPro" id="IPR000890">
    <property type="entry name" value="Aliphatic_acid_kin_short-chain"/>
</dbReference>
<evidence type="ECO:0000256" key="4">
    <source>
        <dbReference type="ARBA" id="ARBA00022679"/>
    </source>
</evidence>
<dbReference type="SUPFAM" id="SSF53067">
    <property type="entry name" value="Actin-like ATPase domain"/>
    <property type="match status" value="2"/>
</dbReference>
<gene>
    <name evidence="9" type="primary">buk</name>
    <name evidence="11" type="ORF">J2Z34_000741</name>
</gene>
<comment type="catalytic activity">
    <reaction evidence="8 9">
        <text>butanoate + ATP = butanoyl phosphate + ADP</text>
        <dbReference type="Rhea" id="RHEA:13585"/>
        <dbReference type="ChEBI" id="CHEBI:17968"/>
        <dbReference type="ChEBI" id="CHEBI:30616"/>
        <dbReference type="ChEBI" id="CHEBI:58079"/>
        <dbReference type="ChEBI" id="CHEBI:456216"/>
        <dbReference type="EC" id="2.7.2.7"/>
    </reaction>
</comment>
<name>A0ABS4G144_9CLOT</name>
<dbReference type="PANTHER" id="PTHR21060">
    <property type="entry name" value="ACETATE KINASE"/>
    <property type="match status" value="1"/>
</dbReference>
<comment type="similarity">
    <text evidence="2 9 10">Belongs to the acetokinase family.</text>
</comment>
<evidence type="ECO:0000313" key="12">
    <source>
        <dbReference type="Proteomes" id="UP001519271"/>
    </source>
</evidence>
<evidence type="ECO:0000256" key="1">
    <source>
        <dbReference type="ARBA" id="ARBA00004496"/>
    </source>
</evidence>
<evidence type="ECO:0000256" key="8">
    <source>
        <dbReference type="ARBA" id="ARBA00048596"/>
    </source>
</evidence>
<dbReference type="InterPro" id="IPR043129">
    <property type="entry name" value="ATPase_NBD"/>
</dbReference>
<keyword evidence="6 9" id="KW-0418">Kinase</keyword>
<comment type="subcellular location">
    <subcellularLocation>
        <location evidence="1 9">Cytoplasm</location>
    </subcellularLocation>
</comment>
<dbReference type="HAMAP" id="MF_00542">
    <property type="entry name" value="Butyrate_kinase"/>
    <property type="match status" value="1"/>
</dbReference>
<evidence type="ECO:0000313" key="11">
    <source>
        <dbReference type="EMBL" id="MBP1918269.1"/>
    </source>
</evidence>
<dbReference type="InterPro" id="IPR011245">
    <property type="entry name" value="Butyrate_kin"/>
</dbReference>
<evidence type="ECO:0000256" key="10">
    <source>
        <dbReference type="RuleBase" id="RU003835"/>
    </source>
</evidence>
<dbReference type="RefSeq" id="WP_209458509.1">
    <property type="nucleotide sequence ID" value="NZ_JAGGKC010000004.1"/>
</dbReference>
<evidence type="ECO:0000256" key="7">
    <source>
        <dbReference type="ARBA" id="ARBA00022840"/>
    </source>
</evidence>
<keyword evidence="3 9" id="KW-0963">Cytoplasm</keyword>
<dbReference type="PIRSF" id="PIRSF036458">
    <property type="entry name" value="Butyrate_kin"/>
    <property type="match status" value="1"/>
</dbReference>
<keyword evidence="5 9" id="KW-0547">Nucleotide-binding</keyword>